<dbReference type="OrthoDB" id="4863639at2759"/>
<keyword evidence="7" id="KW-0496">Mitochondrion</keyword>
<sequence length="138" mass="15063">MKSLGLILSALVSSCAIVAAYPVSPRGPCDPLKVDQILLGKLQHEVCCSYGRCGERFVLVSPGLDVCRELSRGLVTRSGGQPGLTRASRAFRGRRARLLLGWLIAFAERQTPLVVYYSKVGLEMSKIVFQAQKMTPPQ</sequence>
<gene>
    <name evidence="11" type="ORF">GQ602_002295</name>
</gene>
<evidence type="ECO:0000256" key="5">
    <source>
        <dbReference type="ARBA" id="ARBA00022781"/>
    </source>
</evidence>
<dbReference type="GO" id="GO:0045259">
    <property type="term" value="C:proton-transporting ATP synthase complex"/>
    <property type="evidence" value="ECO:0007669"/>
    <property type="project" value="UniProtKB-KW"/>
</dbReference>
<protein>
    <submittedName>
        <fullName evidence="11">ATP synthase subunit g</fullName>
    </submittedName>
</protein>
<evidence type="ECO:0000256" key="1">
    <source>
        <dbReference type="ARBA" id="ARBA00004325"/>
    </source>
</evidence>
<dbReference type="AlphaFoldDB" id="A0A8H4QAF7"/>
<keyword evidence="8" id="KW-0472">Membrane</keyword>
<evidence type="ECO:0000256" key="9">
    <source>
        <dbReference type="ARBA" id="ARBA00023310"/>
    </source>
</evidence>
<feature type="signal peptide" evidence="10">
    <location>
        <begin position="1"/>
        <end position="20"/>
    </location>
</feature>
<keyword evidence="10" id="KW-0732">Signal</keyword>
<evidence type="ECO:0000256" key="8">
    <source>
        <dbReference type="ARBA" id="ARBA00023136"/>
    </source>
</evidence>
<proteinExistence type="inferred from homology"/>
<keyword evidence="6" id="KW-0406">Ion transport</keyword>
<accession>A0A8H4QAF7</accession>
<comment type="caution">
    <text evidence="11">The sequence shown here is derived from an EMBL/GenBank/DDBJ whole genome shotgun (WGS) entry which is preliminary data.</text>
</comment>
<evidence type="ECO:0000256" key="6">
    <source>
        <dbReference type="ARBA" id="ARBA00023065"/>
    </source>
</evidence>
<evidence type="ECO:0000256" key="2">
    <source>
        <dbReference type="ARBA" id="ARBA00005699"/>
    </source>
</evidence>
<dbReference type="Pfam" id="PF04718">
    <property type="entry name" value="ATP-synt_G"/>
    <property type="match status" value="1"/>
</dbReference>
<dbReference type="GO" id="GO:0015078">
    <property type="term" value="F:proton transmembrane transporter activity"/>
    <property type="evidence" value="ECO:0007669"/>
    <property type="project" value="InterPro"/>
</dbReference>
<evidence type="ECO:0000313" key="11">
    <source>
        <dbReference type="EMBL" id="KAF4591996.1"/>
    </source>
</evidence>
<comment type="subcellular location">
    <subcellularLocation>
        <location evidence="1">Mitochondrion membrane</location>
    </subcellularLocation>
</comment>
<evidence type="ECO:0000313" key="12">
    <source>
        <dbReference type="Proteomes" id="UP000562929"/>
    </source>
</evidence>
<keyword evidence="9" id="KW-0066">ATP synthesis</keyword>
<evidence type="ECO:0000256" key="3">
    <source>
        <dbReference type="ARBA" id="ARBA00022448"/>
    </source>
</evidence>
<name>A0A8H4QAF7_9HYPO</name>
<dbReference type="InterPro" id="IPR006808">
    <property type="entry name" value="ATP_synth_F0_gsu_mt"/>
</dbReference>
<dbReference type="Proteomes" id="UP000562929">
    <property type="component" value="Unassembled WGS sequence"/>
</dbReference>
<dbReference type="PROSITE" id="PS51257">
    <property type="entry name" value="PROKAR_LIPOPROTEIN"/>
    <property type="match status" value="1"/>
</dbReference>
<dbReference type="GO" id="GO:0031966">
    <property type="term" value="C:mitochondrial membrane"/>
    <property type="evidence" value="ECO:0007669"/>
    <property type="project" value="UniProtKB-SubCell"/>
</dbReference>
<evidence type="ECO:0000256" key="4">
    <source>
        <dbReference type="ARBA" id="ARBA00022547"/>
    </source>
</evidence>
<keyword evidence="5" id="KW-0375">Hydrogen ion transport</keyword>
<comment type="similarity">
    <text evidence="2">Belongs to the ATPase g subunit family.</text>
</comment>
<reference evidence="11 12" key="1">
    <citation type="journal article" date="2020" name="G3 (Bethesda)">
        <title>Genetic Underpinnings of Host Manipulation by Ophiocordyceps as Revealed by Comparative Transcriptomics.</title>
        <authorList>
            <person name="Will I."/>
            <person name="Das B."/>
            <person name="Trinh T."/>
            <person name="Brachmann A."/>
            <person name="Ohm R.A."/>
            <person name="de Bekker C."/>
        </authorList>
    </citation>
    <scope>NUCLEOTIDE SEQUENCE [LARGE SCALE GENOMIC DNA]</scope>
    <source>
        <strain evidence="11 12">EC05</strain>
    </source>
</reference>
<evidence type="ECO:0000256" key="7">
    <source>
        <dbReference type="ARBA" id="ARBA00023128"/>
    </source>
</evidence>
<keyword evidence="12" id="KW-1185">Reference proteome</keyword>
<keyword evidence="3" id="KW-0813">Transport</keyword>
<evidence type="ECO:0000256" key="10">
    <source>
        <dbReference type="SAM" id="SignalP"/>
    </source>
</evidence>
<feature type="chain" id="PRO_5034866989" evidence="10">
    <location>
        <begin position="21"/>
        <end position="138"/>
    </location>
</feature>
<dbReference type="GO" id="GO:0015986">
    <property type="term" value="P:proton motive force-driven ATP synthesis"/>
    <property type="evidence" value="ECO:0007669"/>
    <property type="project" value="InterPro"/>
</dbReference>
<organism evidence="11 12">
    <name type="scientific">Ophiocordyceps camponoti-floridani</name>
    <dbReference type="NCBI Taxonomy" id="2030778"/>
    <lineage>
        <taxon>Eukaryota</taxon>
        <taxon>Fungi</taxon>
        <taxon>Dikarya</taxon>
        <taxon>Ascomycota</taxon>
        <taxon>Pezizomycotina</taxon>
        <taxon>Sordariomycetes</taxon>
        <taxon>Hypocreomycetidae</taxon>
        <taxon>Hypocreales</taxon>
        <taxon>Ophiocordycipitaceae</taxon>
        <taxon>Ophiocordyceps</taxon>
    </lineage>
</organism>
<dbReference type="EMBL" id="JAACLJ010000002">
    <property type="protein sequence ID" value="KAF4591996.1"/>
    <property type="molecule type" value="Genomic_DNA"/>
</dbReference>
<keyword evidence="4" id="KW-0138">CF(0)</keyword>